<dbReference type="InterPro" id="IPR000748">
    <property type="entry name" value="PsdUridine_synth_RsuA/RluB/E/F"/>
</dbReference>
<protein>
    <recommendedName>
        <fullName evidence="5">Pseudouridine synthase</fullName>
        <ecNumber evidence="5">5.4.99.-</ecNumber>
    </recommendedName>
</protein>
<evidence type="ECO:0000256" key="2">
    <source>
        <dbReference type="ARBA" id="ARBA00022884"/>
    </source>
</evidence>
<dbReference type="PANTHER" id="PTHR47683:SF4">
    <property type="entry name" value="PSEUDOURIDINE SYNTHASE"/>
    <property type="match status" value="1"/>
</dbReference>
<dbReference type="SUPFAM" id="SSF55120">
    <property type="entry name" value="Pseudouridine synthase"/>
    <property type="match status" value="1"/>
</dbReference>
<dbReference type="Pfam" id="PF01479">
    <property type="entry name" value="S4"/>
    <property type="match status" value="1"/>
</dbReference>
<organism evidence="7 8">
    <name type="scientific">Kandleria vitulina DSM 20405</name>
    <dbReference type="NCBI Taxonomy" id="1410657"/>
    <lineage>
        <taxon>Bacteria</taxon>
        <taxon>Bacillati</taxon>
        <taxon>Bacillota</taxon>
        <taxon>Erysipelotrichia</taxon>
        <taxon>Erysipelotrichales</taxon>
        <taxon>Coprobacillaceae</taxon>
        <taxon>Kandleria</taxon>
    </lineage>
</organism>
<dbReference type="FunFam" id="3.10.290.10:FF:000003">
    <property type="entry name" value="Pseudouridine synthase"/>
    <property type="match status" value="1"/>
</dbReference>
<keyword evidence="8" id="KW-1185">Reference proteome</keyword>
<evidence type="ECO:0000256" key="4">
    <source>
        <dbReference type="PROSITE-ProRule" id="PRU00182"/>
    </source>
</evidence>
<keyword evidence="2 4" id="KW-0694">RNA-binding</keyword>
<dbReference type="InterPro" id="IPR006145">
    <property type="entry name" value="PsdUridine_synth_RsuA/RluA"/>
</dbReference>
<evidence type="ECO:0000256" key="5">
    <source>
        <dbReference type="RuleBase" id="RU003887"/>
    </source>
</evidence>
<dbReference type="CDD" id="cd00165">
    <property type="entry name" value="S4"/>
    <property type="match status" value="1"/>
</dbReference>
<keyword evidence="3 5" id="KW-0413">Isomerase</keyword>
<evidence type="ECO:0000256" key="1">
    <source>
        <dbReference type="ARBA" id="ARBA00008348"/>
    </source>
</evidence>
<dbReference type="GO" id="GO:0000455">
    <property type="term" value="P:enzyme-directed rRNA pseudouridine synthesis"/>
    <property type="evidence" value="ECO:0007669"/>
    <property type="project" value="UniProtKB-ARBA"/>
</dbReference>
<dbReference type="InterPro" id="IPR050343">
    <property type="entry name" value="RsuA_PseudoU_synthase"/>
</dbReference>
<dbReference type="SUPFAM" id="SSF55174">
    <property type="entry name" value="Alpha-L RNA-binding motif"/>
    <property type="match status" value="1"/>
</dbReference>
<reference evidence="7 8" key="1">
    <citation type="journal article" date="2015" name="Genome Announc.">
        <title>Expanding the biotechnology potential of lactobacilli through comparative genomics of 213 strains and associated genera.</title>
        <authorList>
            <person name="Sun Z."/>
            <person name="Harris H.M."/>
            <person name="McCann A."/>
            <person name="Guo C."/>
            <person name="Argimon S."/>
            <person name="Zhang W."/>
            <person name="Yang X."/>
            <person name="Jeffery I.B."/>
            <person name="Cooney J.C."/>
            <person name="Kagawa T.F."/>
            <person name="Liu W."/>
            <person name="Song Y."/>
            <person name="Salvetti E."/>
            <person name="Wrobel A."/>
            <person name="Rasinkangas P."/>
            <person name="Parkhill J."/>
            <person name="Rea M.C."/>
            <person name="O'Sullivan O."/>
            <person name="Ritari J."/>
            <person name="Douillard F.P."/>
            <person name="Paul Ross R."/>
            <person name="Yang R."/>
            <person name="Briner A.E."/>
            <person name="Felis G.E."/>
            <person name="de Vos W.M."/>
            <person name="Barrangou R."/>
            <person name="Klaenhammer T.R."/>
            <person name="Caufield P.W."/>
            <person name="Cui Y."/>
            <person name="Zhang H."/>
            <person name="O'Toole P.W."/>
        </authorList>
    </citation>
    <scope>NUCLEOTIDE SEQUENCE [LARGE SCALE GENOMIC DNA]</scope>
    <source>
        <strain evidence="7 8">DSM 20405</strain>
    </source>
</reference>
<dbReference type="SMART" id="SM00363">
    <property type="entry name" value="S4"/>
    <property type="match status" value="1"/>
</dbReference>
<dbReference type="InterPro" id="IPR018496">
    <property type="entry name" value="PsdUridine_synth_RsuA/RluB_CS"/>
</dbReference>
<accession>A0A0R2HL33</accession>
<proteinExistence type="inferred from homology"/>
<dbReference type="EC" id="5.4.99.-" evidence="5"/>
<dbReference type="AlphaFoldDB" id="A0A0R2HL33"/>
<gene>
    <name evidence="7" type="ORF">IV49_GL001151</name>
</gene>
<dbReference type="Gene3D" id="3.30.70.1560">
    <property type="entry name" value="Alpha-L RNA-binding motif"/>
    <property type="match status" value="1"/>
</dbReference>
<dbReference type="PATRIC" id="fig|1410657.5.peg.1192"/>
<evidence type="ECO:0000256" key="3">
    <source>
        <dbReference type="ARBA" id="ARBA00023235"/>
    </source>
</evidence>
<dbReference type="GO" id="GO:0003723">
    <property type="term" value="F:RNA binding"/>
    <property type="evidence" value="ECO:0007669"/>
    <property type="project" value="UniProtKB-KW"/>
</dbReference>
<name>A0A0R2HL33_9FIRM</name>
<feature type="domain" description="RNA-binding S4" evidence="6">
    <location>
        <begin position="1"/>
        <end position="59"/>
    </location>
</feature>
<dbReference type="GO" id="GO:0120159">
    <property type="term" value="F:rRNA pseudouridine synthase activity"/>
    <property type="evidence" value="ECO:0007669"/>
    <property type="project" value="UniProtKB-ARBA"/>
</dbReference>
<dbReference type="InterPro" id="IPR002942">
    <property type="entry name" value="S4_RNA-bd"/>
</dbReference>
<dbReference type="Pfam" id="PF00849">
    <property type="entry name" value="PseudoU_synth_2"/>
    <property type="match status" value="1"/>
</dbReference>
<sequence length="236" mass="27009">MRIDKFLANTKIGSRKEVKTFLKKGRVSVNGEIIKKDKTQIDPLKDIIAFDGEVIHYSQFEYYMLYKPEGYISATKDDSHPVVCELIPSIHELFPVGRLDIDTTGLLIMTNDGELGHLLTAPKKHIPKVYEVLADGIVNEEDQEVFKKGIPLKDFTTQSSDLRIIEVKENKTKCHVTIHEGKFHQVKRMFVYIKKPVLSLKRIQMGDVKLDSSLKKGEYRPLTTDEINSLYGKTML</sequence>
<dbReference type="InterPro" id="IPR020094">
    <property type="entry name" value="TruA/RsuA/RluB/E/F_N"/>
</dbReference>
<dbReference type="GO" id="GO:0005829">
    <property type="term" value="C:cytosol"/>
    <property type="evidence" value="ECO:0007669"/>
    <property type="project" value="UniProtKB-ARBA"/>
</dbReference>
<dbReference type="NCBIfam" id="TIGR00093">
    <property type="entry name" value="pseudouridine synthase"/>
    <property type="match status" value="1"/>
</dbReference>
<dbReference type="PROSITE" id="PS01149">
    <property type="entry name" value="PSI_RSU"/>
    <property type="match status" value="1"/>
</dbReference>
<dbReference type="EMBL" id="JQBL01000003">
    <property type="protein sequence ID" value="KRN51077.1"/>
    <property type="molecule type" value="Genomic_DNA"/>
</dbReference>
<dbReference type="Gene3D" id="3.30.70.580">
    <property type="entry name" value="Pseudouridine synthase I, catalytic domain, N-terminal subdomain"/>
    <property type="match status" value="1"/>
</dbReference>
<dbReference type="InterPro" id="IPR036986">
    <property type="entry name" value="S4_RNA-bd_sf"/>
</dbReference>
<comment type="similarity">
    <text evidence="1 5">Belongs to the pseudouridine synthase RsuA family.</text>
</comment>
<dbReference type="CDD" id="cd02553">
    <property type="entry name" value="PseudoU_synth_RsuA"/>
    <property type="match status" value="1"/>
</dbReference>
<dbReference type="PROSITE" id="PS50889">
    <property type="entry name" value="S4"/>
    <property type="match status" value="1"/>
</dbReference>
<dbReference type="PANTHER" id="PTHR47683">
    <property type="entry name" value="PSEUDOURIDINE SYNTHASE FAMILY PROTEIN-RELATED"/>
    <property type="match status" value="1"/>
</dbReference>
<evidence type="ECO:0000313" key="8">
    <source>
        <dbReference type="Proteomes" id="UP000051841"/>
    </source>
</evidence>
<evidence type="ECO:0000313" key="7">
    <source>
        <dbReference type="EMBL" id="KRN51077.1"/>
    </source>
</evidence>
<dbReference type="InterPro" id="IPR042092">
    <property type="entry name" value="PsdUridine_s_RsuA/RluB/E/F_cat"/>
</dbReference>
<evidence type="ECO:0000259" key="6">
    <source>
        <dbReference type="SMART" id="SM00363"/>
    </source>
</evidence>
<dbReference type="Proteomes" id="UP000051841">
    <property type="component" value="Unassembled WGS sequence"/>
</dbReference>
<dbReference type="FunFam" id="3.30.70.1560:FF:000001">
    <property type="entry name" value="Pseudouridine synthase"/>
    <property type="match status" value="1"/>
</dbReference>
<dbReference type="InterPro" id="IPR020103">
    <property type="entry name" value="PsdUridine_synth_cat_dom_sf"/>
</dbReference>
<dbReference type="Gene3D" id="3.10.290.10">
    <property type="entry name" value="RNA-binding S4 domain"/>
    <property type="match status" value="1"/>
</dbReference>
<comment type="caution">
    <text evidence="7">The sequence shown here is derived from an EMBL/GenBank/DDBJ whole genome shotgun (WGS) entry which is preliminary data.</text>
</comment>
<dbReference type="RefSeq" id="WP_031588623.1">
    <property type="nucleotide sequence ID" value="NZ_JNKN01000004.1"/>
</dbReference>